<dbReference type="Pfam" id="PF14441">
    <property type="entry name" value="OTT_1508_deam"/>
    <property type="match status" value="1"/>
</dbReference>
<gene>
    <name evidence="1" type="ORF">Q9L58_005886</name>
</gene>
<keyword evidence="2" id="KW-1185">Reference proteome</keyword>
<protein>
    <submittedName>
        <fullName evidence="1">Uncharacterized protein</fullName>
    </submittedName>
</protein>
<comment type="caution">
    <text evidence="1">The sequence shown here is derived from an EMBL/GenBank/DDBJ whole genome shotgun (WGS) entry which is preliminary data.</text>
</comment>
<accession>A0ABR3GH30</accession>
<dbReference type="Proteomes" id="UP001447188">
    <property type="component" value="Unassembled WGS sequence"/>
</dbReference>
<name>A0ABR3GH30_9PEZI</name>
<dbReference type="InterPro" id="IPR027796">
    <property type="entry name" value="OTT_1508_deam-like"/>
</dbReference>
<dbReference type="EMBL" id="JBBBZM010000076">
    <property type="protein sequence ID" value="KAL0635161.1"/>
    <property type="molecule type" value="Genomic_DNA"/>
</dbReference>
<organism evidence="1 2">
    <name type="scientific">Discina gigas</name>
    <dbReference type="NCBI Taxonomy" id="1032678"/>
    <lineage>
        <taxon>Eukaryota</taxon>
        <taxon>Fungi</taxon>
        <taxon>Dikarya</taxon>
        <taxon>Ascomycota</taxon>
        <taxon>Pezizomycotina</taxon>
        <taxon>Pezizomycetes</taxon>
        <taxon>Pezizales</taxon>
        <taxon>Discinaceae</taxon>
        <taxon>Discina</taxon>
    </lineage>
</organism>
<reference evidence="1 2" key="1">
    <citation type="submission" date="2024-02" db="EMBL/GenBank/DDBJ databases">
        <title>Discinaceae phylogenomics.</title>
        <authorList>
            <person name="Dirks A.C."/>
            <person name="James T.Y."/>
        </authorList>
    </citation>
    <scope>NUCLEOTIDE SEQUENCE [LARGE SCALE GENOMIC DNA]</scope>
    <source>
        <strain evidence="1 2">ACD0624</strain>
    </source>
</reference>
<proteinExistence type="predicted"/>
<evidence type="ECO:0000313" key="2">
    <source>
        <dbReference type="Proteomes" id="UP001447188"/>
    </source>
</evidence>
<sequence>MSSPPPHLPPPREEDMHVLIAFASELIGKKLATPNEARRNESFVSKYGIPAADHHTTNKRTLPILDAIASLSVFQDCGQVVAIALQMDLNTKTICLTVAENRCGRVEPRVVTQIEEIWKILQTLSNEYCRIRSLSRRMEDPCEWGNRSPEPPTTGQISAIREQLVRLVYTFCWKKMSVRVEKWWPCLDSLCTRITSFLYIEDGEDASGLMNKFLGAVVIFRMALPMIKNRPDQSFTAELWNAYSERMEDAVENAVEVLRDDEKCEAWGKKFKEGDFDTPVRRGLEKLTSLHRYIDVLVRFANSPRLRPALSCRLAVHPVTPPHRRQIALPSSVDEWENTVNFVCAGKDFTTAGWSKTQAVKLADNFSTSYLCPTHCECSIAHLEAIHAPGITPAFSYIGVSKFSCRACMLWIAAFNRRGGRQYFTRGTHGKWYWPWAAPVPDLFPDEAAVVAKAVRAECVRFIQANGHFRAGSDSSDACADRVTPRAQQIKEKFNLIIEREIESMMQKLKSQRAK</sequence>
<evidence type="ECO:0000313" key="1">
    <source>
        <dbReference type="EMBL" id="KAL0635161.1"/>
    </source>
</evidence>